<evidence type="ECO:0000313" key="8">
    <source>
        <dbReference type="EMBL" id="NYE81733.1"/>
    </source>
</evidence>
<keyword evidence="1 5" id="KW-0489">Methyltransferase</keyword>
<dbReference type="FunFam" id="3.40.50.150:FF:000053">
    <property type="entry name" value="Release factor glutamine methyltransferase"/>
    <property type="match status" value="1"/>
</dbReference>
<evidence type="ECO:0000256" key="5">
    <source>
        <dbReference type="HAMAP-Rule" id="MF_02126"/>
    </source>
</evidence>
<keyword evidence="2 5" id="KW-0808">Transferase</keyword>
<dbReference type="Pfam" id="PF17827">
    <property type="entry name" value="PrmC_N"/>
    <property type="match status" value="1"/>
</dbReference>
<name>A0A7Y9LM41_9BURK</name>
<dbReference type="CDD" id="cd02440">
    <property type="entry name" value="AdoMet_MTases"/>
    <property type="match status" value="1"/>
</dbReference>
<evidence type="ECO:0000256" key="3">
    <source>
        <dbReference type="ARBA" id="ARBA00022691"/>
    </source>
</evidence>
<dbReference type="NCBIfam" id="TIGR00536">
    <property type="entry name" value="hemK_fam"/>
    <property type="match status" value="1"/>
</dbReference>
<protein>
    <recommendedName>
        <fullName evidence="5">Release factor glutamine methyltransferase</fullName>
        <shortName evidence="5">RF MTase</shortName>
        <ecNumber evidence="5">2.1.1.297</ecNumber>
    </recommendedName>
    <alternativeName>
        <fullName evidence="5">N5-glutamine methyltransferase PrmC</fullName>
    </alternativeName>
    <alternativeName>
        <fullName evidence="5">Protein-(glutamine-N5) MTase PrmC</fullName>
    </alternativeName>
    <alternativeName>
        <fullName evidence="5">Protein-glutamine N-methyltransferase PrmC</fullName>
    </alternativeName>
</protein>
<feature type="binding site" evidence="5">
    <location>
        <position position="147"/>
    </location>
    <ligand>
        <name>S-adenosyl-L-methionine</name>
        <dbReference type="ChEBI" id="CHEBI:59789"/>
    </ligand>
</feature>
<dbReference type="Gene3D" id="3.40.50.150">
    <property type="entry name" value="Vaccinia Virus protein VP39"/>
    <property type="match status" value="1"/>
</dbReference>
<dbReference type="GO" id="GO:0032259">
    <property type="term" value="P:methylation"/>
    <property type="evidence" value="ECO:0007669"/>
    <property type="project" value="UniProtKB-KW"/>
</dbReference>
<keyword evidence="9" id="KW-1185">Reference proteome</keyword>
<dbReference type="PANTHER" id="PTHR18895">
    <property type="entry name" value="HEMK METHYLTRANSFERASE"/>
    <property type="match status" value="1"/>
</dbReference>
<dbReference type="PANTHER" id="PTHR18895:SF74">
    <property type="entry name" value="MTRF1L RELEASE FACTOR GLUTAMINE METHYLTRANSFERASE"/>
    <property type="match status" value="1"/>
</dbReference>
<dbReference type="SUPFAM" id="SSF53335">
    <property type="entry name" value="S-adenosyl-L-methionine-dependent methyltransferases"/>
    <property type="match status" value="1"/>
</dbReference>
<dbReference type="InterPro" id="IPR040758">
    <property type="entry name" value="PrmC_N"/>
</dbReference>
<feature type="domain" description="Release factor glutamine methyltransferase N-terminal" evidence="7">
    <location>
        <begin position="11"/>
        <end position="69"/>
    </location>
</feature>
<comment type="catalytic activity">
    <reaction evidence="4 5">
        <text>L-glutaminyl-[peptide chain release factor] + S-adenosyl-L-methionine = N(5)-methyl-L-glutaminyl-[peptide chain release factor] + S-adenosyl-L-homocysteine + H(+)</text>
        <dbReference type="Rhea" id="RHEA:42896"/>
        <dbReference type="Rhea" id="RHEA-COMP:10271"/>
        <dbReference type="Rhea" id="RHEA-COMP:10272"/>
        <dbReference type="ChEBI" id="CHEBI:15378"/>
        <dbReference type="ChEBI" id="CHEBI:30011"/>
        <dbReference type="ChEBI" id="CHEBI:57856"/>
        <dbReference type="ChEBI" id="CHEBI:59789"/>
        <dbReference type="ChEBI" id="CHEBI:61891"/>
        <dbReference type="EC" id="2.1.1.297"/>
    </reaction>
</comment>
<evidence type="ECO:0000259" key="7">
    <source>
        <dbReference type="Pfam" id="PF17827"/>
    </source>
</evidence>
<comment type="similarity">
    <text evidence="5">Belongs to the protein N5-glutamine methyltransferase family. PrmC subfamily.</text>
</comment>
<evidence type="ECO:0000256" key="2">
    <source>
        <dbReference type="ARBA" id="ARBA00022679"/>
    </source>
</evidence>
<dbReference type="InterPro" id="IPR019874">
    <property type="entry name" value="RF_methyltr_PrmC"/>
</dbReference>
<dbReference type="AlphaFoldDB" id="A0A7Y9LM41"/>
<dbReference type="GO" id="GO:0102559">
    <property type="term" value="F:peptide chain release factor N(5)-glutamine methyltransferase activity"/>
    <property type="evidence" value="ECO:0007669"/>
    <property type="project" value="UniProtKB-EC"/>
</dbReference>
<feature type="binding site" evidence="5">
    <location>
        <begin position="193"/>
        <end position="196"/>
    </location>
    <ligand>
        <name>substrate</name>
    </ligand>
</feature>
<dbReference type="Gene3D" id="1.10.8.10">
    <property type="entry name" value="DNA helicase RuvA subunit, C-terminal domain"/>
    <property type="match status" value="1"/>
</dbReference>
<dbReference type="EC" id="2.1.1.297" evidence="5"/>
<reference evidence="8 9" key="1">
    <citation type="submission" date="2020-07" db="EMBL/GenBank/DDBJ databases">
        <title>Genomic Encyclopedia of Type Strains, Phase IV (KMG-V): Genome sequencing to study the core and pangenomes of soil and plant-associated prokaryotes.</title>
        <authorList>
            <person name="Whitman W."/>
        </authorList>
    </citation>
    <scope>NUCLEOTIDE SEQUENCE [LARGE SCALE GENOMIC DNA]</scope>
    <source>
        <strain evidence="8 9">SAS40</strain>
    </source>
</reference>
<comment type="function">
    <text evidence="5">Methylates the class 1 translation termination release factors RF1/PrfA and RF2/PrfB on the glutamine residue of the universally conserved GGQ motif.</text>
</comment>
<evidence type="ECO:0000313" key="9">
    <source>
        <dbReference type="Proteomes" id="UP000542125"/>
    </source>
</evidence>
<dbReference type="GO" id="GO:0003676">
    <property type="term" value="F:nucleic acid binding"/>
    <property type="evidence" value="ECO:0007669"/>
    <property type="project" value="InterPro"/>
</dbReference>
<comment type="caution">
    <text evidence="8">The sequence shown here is derived from an EMBL/GenBank/DDBJ whole genome shotgun (WGS) entry which is preliminary data.</text>
</comment>
<accession>A0A7Y9LM41</accession>
<feature type="domain" description="Methyltransferase small" evidence="6">
    <location>
        <begin position="115"/>
        <end position="201"/>
    </location>
</feature>
<keyword evidence="3 5" id="KW-0949">S-adenosyl-L-methionine</keyword>
<proteinExistence type="inferred from homology"/>
<feature type="binding site" evidence="5">
    <location>
        <position position="174"/>
    </location>
    <ligand>
        <name>S-adenosyl-L-methionine</name>
        <dbReference type="ChEBI" id="CHEBI:59789"/>
    </ligand>
</feature>
<feature type="binding site" evidence="5">
    <location>
        <begin position="124"/>
        <end position="128"/>
    </location>
    <ligand>
        <name>S-adenosyl-L-methionine</name>
        <dbReference type="ChEBI" id="CHEBI:59789"/>
    </ligand>
</feature>
<organism evidence="8 9">
    <name type="scientific">Pigmentiphaga litoralis</name>
    <dbReference type="NCBI Taxonomy" id="516702"/>
    <lineage>
        <taxon>Bacteria</taxon>
        <taxon>Pseudomonadati</taxon>
        <taxon>Pseudomonadota</taxon>
        <taxon>Betaproteobacteria</taxon>
        <taxon>Burkholderiales</taxon>
        <taxon>Alcaligenaceae</taxon>
        <taxon>Pigmentiphaga</taxon>
    </lineage>
</organism>
<dbReference type="InterPro" id="IPR002052">
    <property type="entry name" value="DNA_methylase_N6_adenine_CS"/>
</dbReference>
<feature type="binding site" evidence="5">
    <location>
        <position position="193"/>
    </location>
    <ligand>
        <name>S-adenosyl-L-methionine</name>
        <dbReference type="ChEBI" id="CHEBI:59789"/>
    </ligand>
</feature>
<dbReference type="NCBIfam" id="TIGR03534">
    <property type="entry name" value="RF_mod_PrmC"/>
    <property type="match status" value="1"/>
</dbReference>
<dbReference type="InterPro" id="IPR029063">
    <property type="entry name" value="SAM-dependent_MTases_sf"/>
</dbReference>
<gene>
    <name evidence="5" type="primary">prmC</name>
    <name evidence="8" type="ORF">FHW18_001004</name>
</gene>
<dbReference type="Pfam" id="PF05175">
    <property type="entry name" value="MTS"/>
    <property type="match status" value="1"/>
</dbReference>
<dbReference type="Proteomes" id="UP000542125">
    <property type="component" value="Unassembled WGS sequence"/>
</dbReference>
<sequence>MAAADVRSLIAASGLPVLEARVLMGHALHVNRAWLIAHDTDPLTDAQVSAYKQLAERRRAGEPVAYLLGEKEFMGHRFQVTPSVLIPRADTEVLVETALGDLEGKTLEGKSLKGESRPAVLDMGTGSGAIAISLALARPDADVVATDVSTDALAVAQKNAISLGALVRFAQGSWFDALNSAGLPAVYDVIVSNPPYISSGDAHLDQGDLRFEPRQALTDFRDGLEALRIIIAGARPHLHAGGSLWLEHGWDQAAAVRALLVEAGFQRVSSRRDLSDIERISGGYL</sequence>
<dbReference type="EMBL" id="JACBYR010000001">
    <property type="protein sequence ID" value="NYE81733.1"/>
    <property type="molecule type" value="Genomic_DNA"/>
</dbReference>
<dbReference type="InterPro" id="IPR007848">
    <property type="entry name" value="Small_mtfrase_dom"/>
</dbReference>
<dbReference type="HAMAP" id="MF_02126">
    <property type="entry name" value="RF_methyltr_PrmC"/>
    <property type="match status" value="1"/>
</dbReference>
<dbReference type="PROSITE" id="PS00092">
    <property type="entry name" value="N6_MTASE"/>
    <property type="match status" value="1"/>
</dbReference>
<evidence type="ECO:0000259" key="6">
    <source>
        <dbReference type="Pfam" id="PF05175"/>
    </source>
</evidence>
<dbReference type="InterPro" id="IPR004556">
    <property type="entry name" value="HemK-like"/>
</dbReference>
<evidence type="ECO:0000256" key="1">
    <source>
        <dbReference type="ARBA" id="ARBA00022603"/>
    </source>
</evidence>
<dbReference type="InterPro" id="IPR050320">
    <property type="entry name" value="N5-glutamine_MTase"/>
</dbReference>
<dbReference type="RefSeq" id="WP_179583944.1">
    <property type="nucleotide sequence ID" value="NZ_JACBYR010000001.1"/>
</dbReference>
<evidence type="ECO:0000256" key="4">
    <source>
        <dbReference type="ARBA" id="ARBA00048391"/>
    </source>
</evidence>